<comment type="caution">
    <text evidence="1">The sequence shown here is derived from an EMBL/GenBank/DDBJ whole genome shotgun (WGS) entry which is preliminary data.</text>
</comment>
<accession>X1T7C6</accession>
<evidence type="ECO:0000313" key="1">
    <source>
        <dbReference type="EMBL" id="GAI75899.1"/>
    </source>
</evidence>
<dbReference type="AlphaFoldDB" id="X1T7C6"/>
<reference evidence="1" key="1">
    <citation type="journal article" date="2014" name="Front. Microbiol.">
        <title>High frequency of phylogenetically diverse reductive dehalogenase-homologous genes in deep subseafloor sedimentary metagenomes.</title>
        <authorList>
            <person name="Kawai M."/>
            <person name="Futagami T."/>
            <person name="Toyoda A."/>
            <person name="Takaki Y."/>
            <person name="Nishi S."/>
            <person name="Hori S."/>
            <person name="Arai W."/>
            <person name="Tsubouchi T."/>
            <person name="Morono Y."/>
            <person name="Uchiyama I."/>
            <person name="Ito T."/>
            <person name="Fujiyama A."/>
            <person name="Inagaki F."/>
            <person name="Takami H."/>
        </authorList>
    </citation>
    <scope>NUCLEOTIDE SEQUENCE</scope>
    <source>
        <strain evidence="1">Expedition CK06-06</strain>
    </source>
</reference>
<gene>
    <name evidence="1" type="ORF">S12H4_25617</name>
</gene>
<dbReference type="EMBL" id="BARW01014452">
    <property type="protein sequence ID" value="GAI75899.1"/>
    <property type="molecule type" value="Genomic_DNA"/>
</dbReference>
<feature type="non-terminal residue" evidence="1">
    <location>
        <position position="1"/>
    </location>
</feature>
<sequence>VAIMVDCEVNYGEMGMPHRVDIIEDMTPDQIDKAKAVYQFIKNKVDKSFMD</sequence>
<proteinExistence type="predicted"/>
<organism evidence="1">
    <name type="scientific">marine sediment metagenome</name>
    <dbReference type="NCBI Taxonomy" id="412755"/>
    <lineage>
        <taxon>unclassified sequences</taxon>
        <taxon>metagenomes</taxon>
        <taxon>ecological metagenomes</taxon>
    </lineage>
</organism>
<name>X1T7C6_9ZZZZ</name>
<protein>
    <submittedName>
        <fullName evidence="1">Uncharacterized protein</fullName>
    </submittedName>
</protein>